<evidence type="ECO:0000313" key="5">
    <source>
        <dbReference type="Proteomes" id="UP000031737"/>
    </source>
</evidence>
<protein>
    <submittedName>
        <fullName evidence="4">D-isomer specific 2-hydroxyacid dehydrogenase-protein</fullName>
    </submittedName>
</protein>
<dbReference type="CDD" id="cd05300">
    <property type="entry name" value="2-Hacid_dh_1"/>
    <property type="match status" value="1"/>
</dbReference>
<dbReference type="GO" id="GO:0016491">
    <property type="term" value="F:oxidoreductase activity"/>
    <property type="evidence" value="ECO:0007669"/>
    <property type="project" value="UniProtKB-KW"/>
</dbReference>
<organism evidence="4 5">
    <name type="scientific">Trypanosoma rangeli SC58</name>
    <dbReference type="NCBI Taxonomy" id="429131"/>
    <lineage>
        <taxon>Eukaryota</taxon>
        <taxon>Discoba</taxon>
        <taxon>Euglenozoa</taxon>
        <taxon>Kinetoplastea</taxon>
        <taxon>Metakinetoplastina</taxon>
        <taxon>Trypanosomatida</taxon>
        <taxon>Trypanosomatidae</taxon>
        <taxon>Trypanosoma</taxon>
        <taxon>Herpetosoma</taxon>
    </lineage>
</organism>
<dbReference type="Pfam" id="PF02826">
    <property type="entry name" value="2-Hacid_dh_C"/>
    <property type="match status" value="1"/>
</dbReference>
<name>A0A061ISW7_TRYRA</name>
<dbReference type="SUPFAM" id="SSF51735">
    <property type="entry name" value="NAD(P)-binding Rossmann-fold domains"/>
    <property type="match status" value="1"/>
</dbReference>
<sequence>MESMLDYTLCVAVLLPQPIVDDIVKKVSATGFFKRVAVLRSDPDEDLLDVKQSGEPIILLVANQHGYTGIKYLCDDYHLPKEKRRVRWIHSLSSGLDSYKLHELLLEVKDIPFTNGRGCYSPILAEHVIYAMLYFCRQTWRSLSSRAERKWDPFNMVELRGKKVGIIGYGDIGQATARLATAFGMEVTGVRRSAPSEKKDQHGAHMVYGDAERDRVIRESDFVVNILPGTEETKLFFNKQRFAMMKPSAVYINIGRGITTSGEDLARALRDGIIRGAAVDVFEQEPLPPTPRCGTSAMTRFFDGLVYGYTF</sequence>
<evidence type="ECO:0000256" key="2">
    <source>
        <dbReference type="ARBA" id="ARBA00023027"/>
    </source>
</evidence>
<dbReference type="AlphaFoldDB" id="A0A061ISW7"/>
<dbReference type="Proteomes" id="UP000031737">
    <property type="component" value="Unassembled WGS sequence"/>
</dbReference>
<dbReference type="InterPro" id="IPR006140">
    <property type="entry name" value="D-isomer_DH_NAD-bd"/>
</dbReference>
<keyword evidence="2" id="KW-0520">NAD</keyword>
<dbReference type="SUPFAM" id="SSF52283">
    <property type="entry name" value="Formate/glycerate dehydrogenase catalytic domain-like"/>
    <property type="match status" value="1"/>
</dbReference>
<dbReference type="GO" id="GO:0051287">
    <property type="term" value="F:NAD binding"/>
    <property type="evidence" value="ECO:0007669"/>
    <property type="project" value="InterPro"/>
</dbReference>
<comment type="caution">
    <text evidence="4">The sequence shown here is derived from an EMBL/GenBank/DDBJ whole genome shotgun (WGS) entry which is preliminary data.</text>
</comment>
<dbReference type="Gene3D" id="3.40.50.720">
    <property type="entry name" value="NAD(P)-binding Rossmann-like Domain"/>
    <property type="match status" value="2"/>
</dbReference>
<feature type="domain" description="D-isomer specific 2-hydroxyacid dehydrogenase NAD-binding" evidence="3">
    <location>
        <begin position="131"/>
        <end position="290"/>
    </location>
</feature>
<evidence type="ECO:0000259" key="3">
    <source>
        <dbReference type="Pfam" id="PF02826"/>
    </source>
</evidence>
<dbReference type="OrthoDB" id="298012at2759"/>
<evidence type="ECO:0000256" key="1">
    <source>
        <dbReference type="ARBA" id="ARBA00023002"/>
    </source>
</evidence>
<keyword evidence="5" id="KW-1185">Reference proteome</keyword>
<proteinExistence type="predicted"/>
<reference evidence="4 5" key="1">
    <citation type="submission" date="2013-07" db="EMBL/GenBank/DDBJ databases">
        <authorList>
            <person name="Stoco P.H."/>
            <person name="Wagner G."/>
            <person name="Gerber A."/>
            <person name="Zaha A."/>
            <person name="Thompson C."/>
            <person name="Bartholomeu D.C."/>
            <person name="Luckemeyer D.D."/>
            <person name="Bahia D."/>
            <person name="Loreto E."/>
            <person name="Prestes E.B."/>
            <person name="Lima F.M."/>
            <person name="Rodrigues-Luiz G."/>
            <person name="Vallejo G.A."/>
            <person name="Filho J.F."/>
            <person name="Monteiro K.M."/>
            <person name="Tyler K.M."/>
            <person name="de Almeida L.G."/>
            <person name="Ortiz M.F."/>
            <person name="Siervo M.A."/>
            <person name="de Moraes M.H."/>
            <person name="Cunha O.L."/>
            <person name="Mendonca-Neto R."/>
            <person name="Silva R."/>
            <person name="Teixeira S.M."/>
            <person name="Murta S.M."/>
            <person name="Sincero T.C."/>
            <person name="Mendes T.A."/>
            <person name="Urmenyi T.P."/>
            <person name="Silva V.G."/>
            <person name="da Rocha W.D."/>
            <person name="Andersson B."/>
            <person name="Romanha A.J."/>
            <person name="Steindel M."/>
            <person name="de Vasconcelos A.T."/>
            <person name="Grisard E.C."/>
        </authorList>
    </citation>
    <scope>NUCLEOTIDE SEQUENCE [LARGE SCALE GENOMIC DNA]</scope>
    <source>
        <strain evidence="4 5">SC58</strain>
    </source>
</reference>
<dbReference type="InterPro" id="IPR036291">
    <property type="entry name" value="NAD(P)-bd_dom_sf"/>
</dbReference>
<keyword evidence="1" id="KW-0560">Oxidoreductase</keyword>
<evidence type="ECO:0000313" key="4">
    <source>
        <dbReference type="EMBL" id="ESL05559.1"/>
    </source>
</evidence>
<dbReference type="EMBL" id="AUPL01006787">
    <property type="protein sequence ID" value="ESL05559.1"/>
    <property type="molecule type" value="Genomic_DNA"/>
</dbReference>
<dbReference type="PANTHER" id="PTHR43333">
    <property type="entry name" value="2-HACID_DH_C DOMAIN-CONTAINING PROTEIN"/>
    <property type="match status" value="1"/>
</dbReference>
<gene>
    <name evidence="4" type="ORF">TRSC58_06787</name>
</gene>
<accession>A0A061ISW7</accession>
<dbReference type="PANTHER" id="PTHR43333:SF1">
    <property type="entry name" value="D-ISOMER SPECIFIC 2-HYDROXYACID DEHYDROGENASE NAD-BINDING DOMAIN-CONTAINING PROTEIN"/>
    <property type="match status" value="1"/>
</dbReference>
<dbReference type="VEuPathDB" id="TriTrypDB:TRSC58_06787"/>